<feature type="transmembrane region" description="Helical" evidence="2">
    <location>
        <begin position="387"/>
        <end position="414"/>
    </location>
</feature>
<feature type="transmembrane region" description="Helical" evidence="2">
    <location>
        <begin position="967"/>
        <end position="987"/>
    </location>
</feature>
<dbReference type="SUPFAM" id="SSF82866">
    <property type="entry name" value="Multidrug efflux transporter AcrB transmembrane domain"/>
    <property type="match status" value="2"/>
</dbReference>
<keyword evidence="2" id="KW-0472">Membrane</keyword>
<dbReference type="Gene3D" id="3.30.70.1320">
    <property type="entry name" value="Multidrug efflux transporter AcrB pore domain like"/>
    <property type="match status" value="1"/>
</dbReference>
<dbReference type="GO" id="GO:0042910">
    <property type="term" value="F:xenobiotic transmembrane transporter activity"/>
    <property type="evidence" value="ECO:0007669"/>
    <property type="project" value="TreeGrafter"/>
</dbReference>
<dbReference type="EMBL" id="MFNF01000057">
    <property type="protein sequence ID" value="OGG99446.1"/>
    <property type="molecule type" value="Genomic_DNA"/>
</dbReference>
<keyword evidence="2" id="KW-1133">Transmembrane helix</keyword>
<accession>A0A1F6GMT9</accession>
<evidence type="ECO:0000256" key="2">
    <source>
        <dbReference type="SAM" id="Phobius"/>
    </source>
</evidence>
<dbReference type="Gene3D" id="1.20.1640.10">
    <property type="entry name" value="Multidrug efflux transporter AcrB transmembrane domain"/>
    <property type="match status" value="2"/>
</dbReference>
<feature type="transmembrane region" description="Helical" evidence="2">
    <location>
        <begin position="20"/>
        <end position="39"/>
    </location>
</feature>
<proteinExistence type="predicted"/>
<gene>
    <name evidence="3" type="ORF">A2557_12685</name>
</gene>
<sequence length="1134" mass="124204">MSHTPLRFKLSDLAIANPAATYILALILVFAGFFAYRAMPRESAPDIQIPILIVTIPYPGSSPEDVEALIIHKVEPELQGIQNLKTMSSTSTEGAGIITLEFFLGTNITEARNKVREALDLAKPELPEDAKDPIIGEINLSETPIMIVNLSGHYDLFQLKNIAEDLKEEIEAIPGVLEVKRAGGLEREVKVEVDEDKLNYYNLDLNQVSNAISQENATIPAGDVVLGSMKYMIRVPGEISGPAEIRDMVVAAPNQVPIFVKDLAQVNFGFEEVNTRSRLYGLDSVSLSVSKRSGENLIAIADKVYKLAQATENKYDGNLKVSILNDQSKRIKSMVSDLENNIYTGMIFVVGILMLVMGLSSALFIGSAIPLSMLISFIIMDQFHITLNFVVLFSLILALGMLVDNGIVVVENIYRHLETGLSPREASSVGVGEVAIPVISSTVTTVAAFLPLLFMPGIAGEFMGYLPKTLIITLGASLFVGLFLSPVLCSTLLKPHKVPMVKDEIALAEKSRFLRFYRQSLVWALERRWKVMAIVMAAWFGLMILYFAWVFPKKGVEFFPDTEPTSITLEIEAPFGTTLDTSDQIVQKVEQSLEKYHDHTDAIVANVGQRQGSGGGAGAKETHNSHITLSFPGWEERTLAPHVIIEELRKSLDQFSGAFFRVTKPSSGPPTGKPVNLELSGSDPLTLKELSVQIQGAIKDLPGLVNLQDNMSATRSEVQVRLDREKIALLGLSTRAVANLLRTAFNGREVSTWRVGKDEYNIVVRLDPRFRANIGDVSGLYIKTPDGRSVALSELAEIKTTAAKGSIRHINSKTVITISGDAEGFPGPVVLKKVQDQLKDFPLPSGYKMEYTGENESRNEMQAYLGKSFFIAIFLIFLVLVTQFNSLLLPFIILSSVFLSLIGVFLGWIIHQSPISIMMGGIGIISLAGVVVNNAIVLIDYINQLKLQGKSTRDALVLAGMLRMRPVMMTAITTILGLVPIVMGMDINFYRSNIIAFGSESSEMWRPMALSVVYGLGMATLLTLIVVPVIYSLMDTLTQKTGTVVGRMGQRMQGPLGRLTAKAPKLDVLEWLGLQMDKLAALWQKRQSTKKVKAPKPPQAPRKPEDPKSPESKPPGAGTGPAKKAKLPEGLKEK</sequence>
<dbReference type="Gene3D" id="3.30.70.1430">
    <property type="entry name" value="Multidrug efflux transporter AcrB pore domain"/>
    <property type="match status" value="2"/>
</dbReference>
<dbReference type="Gene3D" id="3.30.2090.10">
    <property type="entry name" value="Multidrug efflux transporter AcrB TolC docking domain, DN and DC subdomains"/>
    <property type="match status" value="2"/>
</dbReference>
<keyword evidence="2" id="KW-0812">Transmembrane</keyword>
<evidence type="ECO:0000313" key="4">
    <source>
        <dbReference type="Proteomes" id="UP000177583"/>
    </source>
</evidence>
<reference evidence="3 4" key="1">
    <citation type="journal article" date="2016" name="Nat. Commun.">
        <title>Thousands of microbial genomes shed light on interconnected biogeochemical processes in an aquifer system.</title>
        <authorList>
            <person name="Anantharaman K."/>
            <person name="Brown C.T."/>
            <person name="Hug L.A."/>
            <person name="Sharon I."/>
            <person name="Castelle C.J."/>
            <person name="Probst A.J."/>
            <person name="Thomas B.C."/>
            <person name="Singh A."/>
            <person name="Wilkins M.J."/>
            <person name="Karaoz U."/>
            <person name="Brodie E.L."/>
            <person name="Williams K.H."/>
            <person name="Hubbard S.S."/>
            <person name="Banfield J.F."/>
        </authorList>
    </citation>
    <scope>NUCLEOTIDE SEQUENCE [LARGE SCALE GENOMIC DNA]</scope>
</reference>
<dbReference type="SUPFAM" id="SSF82714">
    <property type="entry name" value="Multidrug efflux transporter AcrB TolC docking domain, DN and DC subdomains"/>
    <property type="match status" value="2"/>
</dbReference>
<dbReference type="SUPFAM" id="SSF82693">
    <property type="entry name" value="Multidrug efflux transporter AcrB pore domain, PN1, PN2, PC1 and PC2 subdomains"/>
    <property type="match status" value="3"/>
</dbReference>
<evidence type="ECO:0000313" key="3">
    <source>
        <dbReference type="EMBL" id="OGG99446.1"/>
    </source>
</evidence>
<feature type="transmembrane region" description="Helical" evidence="2">
    <location>
        <begin position="922"/>
        <end position="942"/>
    </location>
</feature>
<dbReference type="Proteomes" id="UP000177583">
    <property type="component" value="Unassembled WGS sequence"/>
</dbReference>
<feature type="compositionally biased region" description="Basic and acidic residues" evidence="1">
    <location>
        <begin position="1102"/>
        <end position="1111"/>
    </location>
</feature>
<feature type="transmembrane region" description="Helical" evidence="2">
    <location>
        <begin position="470"/>
        <end position="493"/>
    </location>
</feature>
<feature type="transmembrane region" description="Helical" evidence="2">
    <location>
        <begin position="864"/>
        <end position="881"/>
    </location>
</feature>
<evidence type="ECO:0008006" key="5">
    <source>
        <dbReference type="Google" id="ProtNLM"/>
    </source>
</evidence>
<comment type="caution">
    <text evidence="3">The sequence shown here is derived from an EMBL/GenBank/DDBJ whole genome shotgun (WGS) entry which is preliminary data.</text>
</comment>
<dbReference type="InterPro" id="IPR001036">
    <property type="entry name" value="Acrflvin-R"/>
</dbReference>
<dbReference type="PANTHER" id="PTHR32063">
    <property type="match status" value="1"/>
</dbReference>
<organism evidence="3 4">
    <name type="scientific">Candidatus Lambdaproteobacteria bacterium RIFOXYD2_FULL_56_26</name>
    <dbReference type="NCBI Taxonomy" id="1817773"/>
    <lineage>
        <taxon>Bacteria</taxon>
        <taxon>Pseudomonadati</taxon>
        <taxon>Pseudomonadota</taxon>
        <taxon>Candidatus Lambdaproteobacteria</taxon>
    </lineage>
</organism>
<dbReference type="GO" id="GO:0005886">
    <property type="term" value="C:plasma membrane"/>
    <property type="evidence" value="ECO:0007669"/>
    <property type="project" value="TreeGrafter"/>
</dbReference>
<dbReference type="Pfam" id="PF00873">
    <property type="entry name" value="ACR_tran"/>
    <property type="match status" value="1"/>
</dbReference>
<dbReference type="AlphaFoldDB" id="A0A1F6GMT9"/>
<dbReference type="PRINTS" id="PR00702">
    <property type="entry name" value="ACRIFLAVINRP"/>
</dbReference>
<name>A0A1F6GMT9_9PROT</name>
<feature type="transmembrane region" description="Helical" evidence="2">
    <location>
        <begin position="887"/>
        <end position="910"/>
    </location>
</feature>
<feature type="transmembrane region" description="Helical" evidence="2">
    <location>
        <begin position="531"/>
        <end position="551"/>
    </location>
</feature>
<feature type="transmembrane region" description="Helical" evidence="2">
    <location>
        <begin position="434"/>
        <end position="458"/>
    </location>
</feature>
<dbReference type="PANTHER" id="PTHR32063:SF24">
    <property type="entry name" value="CATION EFFLUX SYSTEM (ACRB_ACRD_ACRF FAMILY)"/>
    <property type="match status" value="1"/>
</dbReference>
<evidence type="ECO:0000256" key="1">
    <source>
        <dbReference type="SAM" id="MobiDB-lite"/>
    </source>
</evidence>
<dbReference type="InterPro" id="IPR027463">
    <property type="entry name" value="AcrB_DN_DC_subdom"/>
</dbReference>
<dbReference type="Gene3D" id="3.30.70.1440">
    <property type="entry name" value="Multidrug efflux transporter AcrB pore domain"/>
    <property type="match status" value="1"/>
</dbReference>
<feature type="transmembrane region" description="Helical" evidence="2">
    <location>
        <begin position="1008"/>
        <end position="1031"/>
    </location>
</feature>
<feature type="region of interest" description="Disordered" evidence="1">
    <location>
        <begin position="1085"/>
        <end position="1134"/>
    </location>
</feature>
<protein>
    <recommendedName>
        <fullName evidence="5">Acriflavin resistance protein</fullName>
    </recommendedName>
</protein>